<keyword evidence="4" id="KW-0444">Lipid biosynthesis</keyword>
<evidence type="ECO:0000256" key="7">
    <source>
        <dbReference type="ARBA" id="ARBA00022989"/>
    </source>
</evidence>
<dbReference type="PANTHER" id="PTHR23063">
    <property type="entry name" value="PHOSPHOLIPID ACYLTRANSFERASE"/>
    <property type="match status" value="1"/>
</dbReference>
<dbReference type="GO" id="GO:0005783">
    <property type="term" value="C:endoplasmic reticulum"/>
    <property type="evidence" value="ECO:0007669"/>
    <property type="project" value="TreeGrafter"/>
</dbReference>
<evidence type="ECO:0000313" key="17">
    <source>
        <dbReference type="Proteomes" id="UP000001307"/>
    </source>
</evidence>
<evidence type="ECO:0000256" key="2">
    <source>
        <dbReference type="ARBA" id="ARBA00005189"/>
    </source>
</evidence>
<dbReference type="InterPro" id="IPR002123">
    <property type="entry name" value="Plipid/glycerol_acylTrfase"/>
</dbReference>
<protein>
    <recommendedName>
        <fullName evidence="15">Phospholipid/glycerol acyltransferase domain-containing protein</fullName>
    </recommendedName>
</protein>
<evidence type="ECO:0000256" key="1">
    <source>
        <dbReference type="ARBA" id="ARBA00004370"/>
    </source>
</evidence>
<dbReference type="InParanoid" id="E4XWC7"/>
<comment type="similarity">
    <text evidence="3">Belongs to the 1-acyl-sn-glycerol-3-phosphate acyltransferase family.</text>
</comment>
<dbReference type="GO" id="GO:0042171">
    <property type="term" value="F:lysophosphatidic acid acyltransferase activity"/>
    <property type="evidence" value="ECO:0007669"/>
    <property type="project" value="TreeGrafter"/>
</dbReference>
<evidence type="ECO:0000256" key="10">
    <source>
        <dbReference type="ARBA" id="ARBA00023209"/>
    </source>
</evidence>
<keyword evidence="12" id="KW-0012">Acyltransferase</keyword>
<dbReference type="SUPFAM" id="SSF69593">
    <property type="entry name" value="Glycerol-3-phosphate (1)-acyltransferase"/>
    <property type="match status" value="1"/>
</dbReference>
<sequence length="464" mass="53228">MLALAFVTVGLTRDFIRFLKDNEERKLKIRERKSEKRSMKVEPLETGINEDTEKVPYPYGHEIRWPWYRRIQLVIGSLTLAPLRIIGLATTLPLSLLIANIVKASAEKGSRRSQVYTKWHQLFLIKFLLSLAKFQIFILGISIRHTGEPASRNEAPMLVLAPHSTFIDGLFLPYHGMVTGVLPSPIAKADVHNMPLIGALLDMCNPIYVERGERRSRSSVVHEIKKRVNVEQPYPQCAIFPEGTNSNAQSLLAFKIGAFIPRVPVQPVCLSFKCWNTIVWTFQGPSLFWCLFYTLSQVRIQLNFNYLPVEKPLQDEDPASFAERVRTKIGKATGLKLSQLTYENGLINSECLRIGLSRETIIENAEKLMKSCELKIDDIYFRLQEFKDLRNQKTNLIDKESLKNAICGNTHSEKEYLKRFSKLIEDNNGELDAASYIKNHKITFADLEEKLQWRRRLSCTSVDL</sequence>
<dbReference type="Proteomes" id="UP000001307">
    <property type="component" value="Unassembled WGS sequence"/>
</dbReference>
<evidence type="ECO:0000313" key="16">
    <source>
        <dbReference type="EMBL" id="CBY13982.1"/>
    </source>
</evidence>
<keyword evidence="8" id="KW-0443">Lipid metabolism</keyword>
<dbReference type="OrthoDB" id="272512at2759"/>
<keyword evidence="11" id="KW-1208">Phospholipid metabolism</keyword>
<proteinExistence type="inferred from homology"/>
<evidence type="ECO:0000256" key="5">
    <source>
        <dbReference type="ARBA" id="ARBA00022679"/>
    </source>
</evidence>
<keyword evidence="7 14" id="KW-1133">Transmembrane helix</keyword>
<keyword evidence="5" id="KW-0808">Transferase</keyword>
<evidence type="ECO:0000256" key="9">
    <source>
        <dbReference type="ARBA" id="ARBA00023136"/>
    </source>
</evidence>
<feature type="domain" description="Phospholipid/glycerol acyltransferase" evidence="15">
    <location>
        <begin position="157"/>
        <end position="273"/>
    </location>
</feature>
<comment type="subcellular location">
    <subcellularLocation>
        <location evidence="1">Membrane</location>
    </subcellularLocation>
</comment>
<dbReference type="EMBL" id="FN653240">
    <property type="protein sequence ID" value="CBY13982.1"/>
    <property type="molecule type" value="Genomic_DNA"/>
</dbReference>
<evidence type="ECO:0000256" key="11">
    <source>
        <dbReference type="ARBA" id="ARBA00023264"/>
    </source>
</evidence>
<dbReference type="GO" id="GO:0008654">
    <property type="term" value="P:phospholipid biosynthetic process"/>
    <property type="evidence" value="ECO:0007669"/>
    <property type="project" value="UniProtKB-KW"/>
</dbReference>
<dbReference type="CDD" id="cd07991">
    <property type="entry name" value="LPLAT_LPCAT1-like"/>
    <property type="match status" value="1"/>
</dbReference>
<dbReference type="AlphaFoldDB" id="E4XWC7"/>
<dbReference type="GO" id="GO:0016020">
    <property type="term" value="C:membrane"/>
    <property type="evidence" value="ECO:0007669"/>
    <property type="project" value="UniProtKB-SubCell"/>
</dbReference>
<feature type="transmembrane region" description="Helical" evidence="14">
    <location>
        <begin position="83"/>
        <end position="102"/>
    </location>
</feature>
<evidence type="ECO:0000256" key="3">
    <source>
        <dbReference type="ARBA" id="ARBA00008655"/>
    </source>
</evidence>
<dbReference type="FunCoup" id="E4XWC7">
    <property type="interactions" value="116"/>
</dbReference>
<dbReference type="SMART" id="SM00563">
    <property type="entry name" value="PlsC"/>
    <property type="match status" value="1"/>
</dbReference>
<comment type="pathway">
    <text evidence="13">Phospholipid metabolism.</text>
</comment>
<dbReference type="Pfam" id="PF01553">
    <property type="entry name" value="Acyltransferase"/>
    <property type="match status" value="1"/>
</dbReference>
<name>E4XWC7_OIKDI</name>
<evidence type="ECO:0000256" key="12">
    <source>
        <dbReference type="ARBA" id="ARBA00023315"/>
    </source>
</evidence>
<evidence type="ECO:0000256" key="6">
    <source>
        <dbReference type="ARBA" id="ARBA00022692"/>
    </source>
</evidence>
<keyword evidence="10" id="KW-0594">Phospholipid biosynthesis</keyword>
<evidence type="ECO:0000256" key="4">
    <source>
        <dbReference type="ARBA" id="ARBA00022516"/>
    </source>
</evidence>
<evidence type="ECO:0000259" key="15">
    <source>
        <dbReference type="SMART" id="SM00563"/>
    </source>
</evidence>
<evidence type="ECO:0000256" key="13">
    <source>
        <dbReference type="ARBA" id="ARBA00025707"/>
    </source>
</evidence>
<reference evidence="16" key="1">
    <citation type="journal article" date="2010" name="Science">
        <title>Plasticity of animal genome architecture unmasked by rapid evolution of a pelagic tunicate.</title>
        <authorList>
            <person name="Denoeud F."/>
            <person name="Henriet S."/>
            <person name="Mungpakdee S."/>
            <person name="Aury J.M."/>
            <person name="Da Silva C."/>
            <person name="Brinkmann H."/>
            <person name="Mikhaleva J."/>
            <person name="Olsen L.C."/>
            <person name="Jubin C."/>
            <person name="Canestro C."/>
            <person name="Bouquet J.M."/>
            <person name="Danks G."/>
            <person name="Poulain J."/>
            <person name="Campsteijn C."/>
            <person name="Adamski M."/>
            <person name="Cross I."/>
            <person name="Yadetie F."/>
            <person name="Muffato M."/>
            <person name="Louis A."/>
            <person name="Butcher S."/>
            <person name="Tsagkogeorga G."/>
            <person name="Konrad A."/>
            <person name="Singh S."/>
            <person name="Jensen M.F."/>
            <person name="Cong E.H."/>
            <person name="Eikeseth-Otteraa H."/>
            <person name="Noel B."/>
            <person name="Anthouard V."/>
            <person name="Porcel B.M."/>
            <person name="Kachouri-Lafond R."/>
            <person name="Nishino A."/>
            <person name="Ugolini M."/>
            <person name="Chourrout P."/>
            <person name="Nishida H."/>
            <person name="Aasland R."/>
            <person name="Huzurbazar S."/>
            <person name="Westhof E."/>
            <person name="Delsuc F."/>
            <person name="Lehrach H."/>
            <person name="Reinhardt R."/>
            <person name="Weissenbach J."/>
            <person name="Roy S.W."/>
            <person name="Artiguenave F."/>
            <person name="Postlethwait J.H."/>
            <person name="Manak J.R."/>
            <person name="Thompson E.M."/>
            <person name="Jaillon O."/>
            <person name="Du Pasquier L."/>
            <person name="Boudinot P."/>
            <person name="Liberles D.A."/>
            <person name="Volff J.N."/>
            <person name="Philippe H."/>
            <person name="Lenhard B."/>
            <person name="Roest Crollius H."/>
            <person name="Wincker P."/>
            <person name="Chourrout D."/>
        </authorList>
    </citation>
    <scope>NUCLEOTIDE SEQUENCE [LARGE SCALE GENOMIC DNA]</scope>
</reference>
<keyword evidence="17" id="KW-1185">Reference proteome</keyword>
<dbReference type="PANTHER" id="PTHR23063:SF52">
    <property type="entry name" value="LYSOPHOSPHATIDYLCHOLINE ACYLTRANSFERASE"/>
    <property type="match status" value="1"/>
</dbReference>
<comment type="pathway">
    <text evidence="2">Lipid metabolism.</text>
</comment>
<accession>E4XWC7</accession>
<keyword evidence="9 14" id="KW-0472">Membrane</keyword>
<keyword evidence="6 14" id="KW-0812">Transmembrane</keyword>
<evidence type="ECO:0000256" key="8">
    <source>
        <dbReference type="ARBA" id="ARBA00023098"/>
    </source>
</evidence>
<dbReference type="GO" id="GO:0008374">
    <property type="term" value="F:O-acyltransferase activity"/>
    <property type="evidence" value="ECO:0007669"/>
    <property type="project" value="InterPro"/>
</dbReference>
<organism evidence="16">
    <name type="scientific">Oikopleura dioica</name>
    <name type="common">Tunicate</name>
    <dbReference type="NCBI Taxonomy" id="34765"/>
    <lineage>
        <taxon>Eukaryota</taxon>
        <taxon>Metazoa</taxon>
        <taxon>Chordata</taxon>
        <taxon>Tunicata</taxon>
        <taxon>Appendicularia</taxon>
        <taxon>Copelata</taxon>
        <taxon>Oikopleuridae</taxon>
        <taxon>Oikopleura</taxon>
    </lineage>
</organism>
<dbReference type="InterPro" id="IPR045252">
    <property type="entry name" value="LPCAT1-like"/>
</dbReference>
<feature type="transmembrane region" description="Helical" evidence="14">
    <location>
        <begin position="123"/>
        <end position="143"/>
    </location>
</feature>
<evidence type="ECO:0000256" key="14">
    <source>
        <dbReference type="SAM" id="Phobius"/>
    </source>
</evidence>
<gene>
    <name evidence="16" type="ORF">GSOID_T00006943001</name>
</gene>